<reference evidence="9" key="3">
    <citation type="submission" date="2025-09" db="UniProtKB">
        <authorList>
            <consortium name="Ensembl"/>
        </authorList>
    </citation>
    <scope>IDENTIFICATION</scope>
</reference>
<dbReference type="AlphaFoldDB" id="A0A8C2SRI5"/>
<evidence type="ECO:0000259" key="8">
    <source>
        <dbReference type="PROSITE" id="PS50240"/>
    </source>
</evidence>
<reference evidence="9" key="2">
    <citation type="submission" date="2025-08" db="UniProtKB">
        <authorList>
            <consortium name="Ensembl"/>
        </authorList>
    </citation>
    <scope>IDENTIFICATION</scope>
</reference>
<dbReference type="Proteomes" id="UP000694412">
    <property type="component" value="Chromosome Z"/>
</dbReference>
<evidence type="ECO:0000256" key="2">
    <source>
        <dbReference type="ARBA" id="ARBA00022729"/>
    </source>
</evidence>
<keyword evidence="3 6" id="KW-0378">Hydrolase</keyword>
<dbReference type="PROSITE" id="PS00135">
    <property type="entry name" value="TRYPSIN_SER"/>
    <property type="match status" value="1"/>
</dbReference>
<dbReference type="Ensembl" id="ENSCJPT00005001709.1">
    <property type="protein sequence ID" value="ENSCJPP00005000975.1"/>
    <property type="gene ID" value="ENSCJPG00005001063.1"/>
</dbReference>
<dbReference type="Pfam" id="PF00089">
    <property type="entry name" value="Trypsin"/>
    <property type="match status" value="1"/>
</dbReference>
<evidence type="ECO:0000256" key="7">
    <source>
        <dbReference type="SAM" id="SignalP"/>
    </source>
</evidence>
<protein>
    <submittedName>
        <fullName evidence="9">Granzyme K-like</fullName>
    </submittedName>
</protein>
<dbReference type="Gene3D" id="2.40.10.10">
    <property type="entry name" value="Trypsin-like serine proteases"/>
    <property type="match status" value="2"/>
</dbReference>
<dbReference type="KEGG" id="cjo:107306000"/>
<keyword evidence="10" id="KW-1185">Reference proteome</keyword>
<dbReference type="RefSeq" id="XP_015704226.1">
    <property type="nucleotide sequence ID" value="XM_015848740.2"/>
</dbReference>
<dbReference type="GO" id="GO:0004252">
    <property type="term" value="F:serine-type endopeptidase activity"/>
    <property type="evidence" value="ECO:0007669"/>
    <property type="project" value="InterPro"/>
</dbReference>
<dbReference type="PANTHER" id="PTHR24271:SF52">
    <property type="entry name" value="GRANZYME K"/>
    <property type="match status" value="1"/>
</dbReference>
<dbReference type="FunFam" id="2.40.10.10:FF:000120">
    <property type="entry name" value="Putative serine protease"/>
    <property type="match status" value="1"/>
</dbReference>
<evidence type="ECO:0000256" key="3">
    <source>
        <dbReference type="ARBA" id="ARBA00022801"/>
    </source>
</evidence>
<dbReference type="InterPro" id="IPR009003">
    <property type="entry name" value="Peptidase_S1_PA"/>
</dbReference>
<evidence type="ECO:0000313" key="9">
    <source>
        <dbReference type="Ensembl" id="ENSCJPP00005000975.1"/>
    </source>
</evidence>
<dbReference type="InterPro" id="IPR033116">
    <property type="entry name" value="TRYPSIN_SER"/>
</dbReference>
<dbReference type="CDD" id="cd00190">
    <property type="entry name" value="Tryp_SPc"/>
    <property type="match status" value="1"/>
</dbReference>
<name>A0A8C2SRI5_COTJA</name>
<dbReference type="GO" id="GO:0006508">
    <property type="term" value="P:proteolysis"/>
    <property type="evidence" value="ECO:0007669"/>
    <property type="project" value="UniProtKB-KW"/>
</dbReference>
<feature type="chain" id="PRO_5034861888" evidence="7">
    <location>
        <begin position="23"/>
        <end position="270"/>
    </location>
</feature>
<organism evidence="9 10">
    <name type="scientific">Coturnix japonica</name>
    <name type="common">Japanese quail</name>
    <name type="synonym">Coturnix coturnix japonica</name>
    <dbReference type="NCBI Taxonomy" id="93934"/>
    <lineage>
        <taxon>Eukaryota</taxon>
        <taxon>Metazoa</taxon>
        <taxon>Chordata</taxon>
        <taxon>Craniata</taxon>
        <taxon>Vertebrata</taxon>
        <taxon>Euteleostomi</taxon>
        <taxon>Archelosauria</taxon>
        <taxon>Archosauria</taxon>
        <taxon>Dinosauria</taxon>
        <taxon>Saurischia</taxon>
        <taxon>Theropoda</taxon>
        <taxon>Coelurosauria</taxon>
        <taxon>Aves</taxon>
        <taxon>Neognathae</taxon>
        <taxon>Galloanserae</taxon>
        <taxon>Galliformes</taxon>
        <taxon>Phasianidae</taxon>
        <taxon>Perdicinae</taxon>
        <taxon>Coturnix</taxon>
    </lineage>
</organism>
<dbReference type="PROSITE" id="PS00134">
    <property type="entry name" value="TRYPSIN_HIS"/>
    <property type="match status" value="1"/>
</dbReference>
<dbReference type="SUPFAM" id="SSF50494">
    <property type="entry name" value="Trypsin-like serine proteases"/>
    <property type="match status" value="1"/>
</dbReference>
<dbReference type="InterPro" id="IPR043504">
    <property type="entry name" value="Peptidase_S1_PA_chymotrypsin"/>
</dbReference>
<evidence type="ECO:0000256" key="4">
    <source>
        <dbReference type="ARBA" id="ARBA00022825"/>
    </source>
</evidence>
<accession>A0A8C2SRI5</accession>
<feature type="signal peptide" evidence="7">
    <location>
        <begin position="1"/>
        <end position="22"/>
    </location>
</feature>
<keyword evidence="2 7" id="KW-0732">Signal</keyword>
<evidence type="ECO:0000256" key="5">
    <source>
        <dbReference type="ARBA" id="ARBA00023157"/>
    </source>
</evidence>
<dbReference type="InterPro" id="IPR001314">
    <property type="entry name" value="Peptidase_S1A"/>
</dbReference>
<evidence type="ECO:0000313" key="10">
    <source>
        <dbReference type="Proteomes" id="UP000694412"/>
    </source>
</evidence>
<dbReference type="SMART" id="SM00020">
    <property type="entry name" value="Tryp_SPc"/>
    <property type="match status" value="1"/>
</dbReference>
<dbReference type="OrthoDB" id="6755574at2759"/>
<evidence type="ECO:0000256" key="6">
    <source>
        <dbReference type="RuleBase" id="RU363034"/>
    </source>
</evidence>
<keyword evidence="5" id="KW-1015">Disulfide bond</keyword>
<dbReference type="GeneID" id="107306000"/>
<evidence type="ECO:0000256" key="1">
    <source>
        <dbReference type="ARBA" id="ARBA00022670"/>
    </source>
</evidence>
<proteinExistence type="predicted"/>
<keyword evidence="4 6" id="KW-0720">Serine protease</keyword>
<sequence length="270" mass="30139">MTSHLLALFLSVIAVILPLRYGCSDITGGHCVRPHSRPYMAAIQIRDKTVCGGALVRKQWVLTAAHCTNKTLVTRVVLGAHNAFKAEKNQQRFKILRFYPHPQFNRSSKENDIMLLKLDTMANLNKYVDLLSLPDTGEDIKPGSKCTVAGWGEKSSGKLPKCLREATVDVVDRKICGREYYKKHKMNITRNMLCAGGKKRFSKRDACPGDSGGPLICGRKYSGIVSFGENCTSGVNPGVYTRLTETYIEWIKKTLSLNGEVWDRQDSPNK</sequence>
<dbReference type="PRINTS" id="PR00722">
    <property type="entry name" value="CHYMOTRYPSIN"/>
</dbReference>
<keyword evidence="1 6" id="KW-0645">Protease</keyword>
<reference evidence="9" key="1">
    <citation type="submission" date="2015-11" db="EMBL/GenBank/DDBJ databases">
        <authorList>
            <consortium name="International Coturnix japonica Genome Analysis Consortium"/>
            <person name="Warren W."/>
            <person name="Burt D.W."/>
            <person name="Antin P.B."/>
            <person name="Lanford R."/>
            <person name="Gros J."/>
            <person name="Wilson R.K."/>
        </authorList>
    </citation>
    <scope>NUCLEOTIDE SEQUENCE [LARGE SCALE GENOMIC DNA]</scope>
</reference>
<dbReference type="PROSITE" id="PS50240">
    <property type="entry name" value="TRYPSIN_DOM"/>
    <property type="match status" value="1"/>
</dbReference>
<dbReference type="PANTHER" id="PTHR24271">
    <property type="entry name" value="KALLIKREIN-RELATED"/>
    <property type="match status" value="1"/>
</dbReference>
<feature type="domain" description="Peptidase S1" evidence="8">
    <location>
        <begin position="26"/>
        <end position="256"/>
    </location>
</feature>
<dbReference type="InterPro" id="IPR001254">
    <property type="entry name" value="Trypsin_dom"/>
</dbReference>
<gene>
    <name evidence="9" type="primary">LOC107306000</name>
</gene>
<dbReference type="GeneTree" id="ENSGT01030000234551"/>
<dbReference type="InterPro" id="IPR018114">
    <property type="entry name" value="TRYPSIN_HIS"/>
</dbReference>